<comment type="caution">
    <text evidence="7">The sequence shown here is derived from an EMBL/GenBank/DDBJ whole genome shotgun (WGS) entry which is preliminary data.</text>
</comment>
<dbReference type="InterPro" id="IPR018499">
    <property type="entry name" value="Tetraspanin/Peripherin"/>
</dbReference>
<feature type="transmembrane region" description="Helical" evidence="6">
    <location>
        <begin position="12"/>
        <end position="36"/>
    </location>
</feature>
<dbReference type="InterPro" id="IPR008952">
    <property type="entry name" value="Tetraspanin_EC2_sf"/>
</dbReference>
<keyword evidence="8" id="KW-1185">Reference proteome</keyword>
<keyword evidence="5 6" id="KW-0472">Membrane</keyword>
<dbReference type="PANTHER" id="PTHR19282:SF551">
    <property type="entry name" value="RE08073P-RELATED"/>
    <property type="match status" value="1"/>
</dbReference>
<feature type="transmembrane region" description="Helical" evidence="6">
    <location>
        <begin position="57"/>
        <end position="79"/>
    </location>
</feature>
<dbReference type="SUPFAM" id="SSF48652">
    <property type="entry name" value="Tetraspanin"/>
    <property type="match status" value="1"/>
</dbReference>
<feature type="transmembrane region" description="Helical" evidence="6">
    <location>
        <begin position="199"/>
        <end position="225"/>
    </location>
</feature>
<sequence length="233" mass="25127">MTSSMGVTFVIRVVFLFCNSLFVLMGVAMVAIGCYLKIGGSEYLDLLKADDYNTATALMIAAGIIVFVVAFIGCLGGWIENKCLLSTYFISVCVILALEIAAGVIGLIYKSQLDAKLQSKLMEGLRDPNKKVAWDNVQSKEMCCGVNNYTDWLGYADSANPNAIPNSCCSGPRCGDQGGEVAYKIGCYVKGKDLIRDNFYMLGAAGIVLGVLQVILLGTSLAYVICLRRDQMV</sequence>
<gene>
    <name evidence="7" type="ORF">CHS0354_005064</name>
</gene>
<evidence type="ECO:0000313" key="7">
    <source>
        <dbReference type="EMBL" id="KAK3591861.1"/>
    </source>
</evidence>
<evidence type="ECO:0000313" key="8">
    <source>
        <dbReference type="Proteomes" id="UP001195483"/>
    </source>
</evidence>
<reference evidence="7" key="3">
    <citation type="submission" date="2023-05" db="EMBL/GenBank/DDBJ databases">
        <authorList>
            <person name="Smith C.H."/>
        </authorList>
    </citation>
    <scope>NUCLEOTIDE SEQUENCE</scope>
    <source>
        <strain evidence="7">CHS0354</strain>
        <tissue evidence="7">Mantle</tissue>
    </source>
</reference>
<dbReference type="InterPro" id="IPR000301">
    <property type="entry name" value="Tetraspanin_animals"/>
</dbReference>
<organism evidence="7 8">
    <name type="scientific">Potamilus streckersoni</name>
    <dbReference type="NCBI Taxonomy" id="2493646"/>
    <lineage>
        <taxon>Eukaryota</taxon>
        <taxon>Metazoa</taxon>
        <taxon>Spiralia</taxon>
        <taxon>Lophotrochozoa</taxon>
        <taxon>Mollusca</taxon>
        <taxon>Bivalvia</taxon>
        <taxon>Autobranchia</taxon>
        <taxon>Heteroconchia</taxon>
        <taxon>Palaeoheterodonta</taxon>
        <taxon>Unionida</taxon>
        <taxon>Unionoidea</taxon>
        <taxon>Unionidae</taxon>
        <taxon>Ambleminae</taxon>
        <taxon>Lampsilini</taxon>
        <taxon>Potamilus</taxon>
    </lineage>
</organism>
<evidence type="ECO:0000256" key="2">
    <source>
        <dbReference type="ARBA" id="ARBA00006840"/>
    </source>
</evidence>
<dbReference type="Pfam" id="PF00335">
    <property type="entry name" value="Tetraspanin"/>
    <property type="match status" value="1"/>
</dbReference>
<evidence type="ECO:0000256" key="5">
    <source>
        <dbReference type="ARBA" id="ARBA00023136"/>
    </source>
</evidence>
<evidence type="ECO:0000256" key="4">
    <source>
        <dbReference type="ARBA" id="ARBA00022989"/>
    </source>
</evidence>
<dbReference type="Gene3D" id="1.10.1450.10">
    <property type="entry name" value="Tetraspanin"/>
    <property type="match status" value="1"/>
</dbReference>
<dbReference type="GO" id="GO:0005886">
    <property type="term" value="C:plasma membrane"/>
    <property type="evidence" value="ECO:0007669"/>
    <property type="project" value="TreeGrafter"/>
</dbReference>
<dbReference type="PIRSF" id="PIRSF002419">
    <property type="entry name" value="Tetraspanin"/>
    <property type="match status" value="1"/>
</dbReference>
<comment type="similarity">
    <text evidence="2 6">Belongs to the tetraspanin (TM4SF) family.</text>
</comment>
<reference evidence="7" key="1">
    <citation type="journal article" date="2021" name="Genome Biol. Evol.">
        <title>A High-Quality Reference Genome for a Parasitic Bivalve with Doubly Uniparental Inheritance (Bivalvia: Unionida).</title>
        <authorList>
            <person name="Smith C.H."/>
        </authorList>
    </citation>
    <scope>NUCLEOTIDE SEQUENCE</scope>
    <source>
        <strain evidence="7">CHS0354</strain>
    </source>
</reference>
<evidence type="ECO:0000256" key="1">
    <source>
        <dbReference type="ARBA" id="ARBA00004141"/>
    </source>
</evidence>
<proteinExistence type="inferred from homology"/>
<keyword evidence="3 6" id="KW-0812">Transmembrane</keyword>
<dbReference type="AlphaFoldDB" id="A0AAE0SGZ9"/>
<dbReference type="EMBL" id="JAEAOA010000364">
    <property type="protein sequence ID" value="KAK3591861.1"/>
    <property type="molecule type" value="Genomic_DNA"/>
</dbReference>
<reference evidence="7" key="2">
    <citation type="journal article" date="2021" name="Genome Biol. Evol.">
        <title>Developing a high-quality reference genome for a parasitic bivalve with doubly uniparental inheritance (Bivalvia: Unionida).</title>
        <authorList>
            <person name="Smith C.H."/>
        </authorList>
    </citation>
    <scope>NUCLEOTIDE SEQUENCE</scope>
    <source>
        <strain evidence="7">CHS0354</strain>
        <tissue evidence="7">Mantle</tissue>
    </source>
</reference>
<dbReference type="Proteomes" id="UP001195483">
    <property type="component" value="Unassembled WGS sequence"/>
</dbReference>
<evidence type="ECO:0000256" key="3">
    <source>
        <dbReference type="ARBA" id="ARBA00022692"/>
    </source>
</evidence>
<name>A0AAE0SGZ9_9BIVA</name>
<comment type="subcellular location">
    <subcellularLocation>
        <location evidence="1 6">Membrane</location>
        <topology evidence="1 6">Multi-pass membrane protein</topology>
    </subcellularLocation>
</comment>
<feature type="transmembrane region" description="Helical" evidence="6">
    <location>
        <begin position="85"/>
        <end position="109"/>
    </location>
</feature>
<dbReference type="PRINTS" id="PR00259">
    <property type="entry name" value="TMFOUR"/>
</dbReference>
<keyword evidence="4 6" id="KW-1133">Transmembrane helix</keyword>
<dbReference type="PANTHER" id="PTHR19282">
    <property type="entry name" value="TETRASPANIN"/>
    <property type="match status" value="1"/>
</dbReference>
<evidence type="ECO:0000256" key="6">
    <source>
        <dbReference type="RuleBase" id="RU361218"/>
    </source>
</evidence>
<accession>A0AAE0SGZ9</accession>
<protein>
    <recommendedName>
        <fullName evidence="6">Tetraspanin</fullName>
    </recommendedName>
</protein>